<dbReference type="AlphaFoldDB" id="K2FY89"/>
<reference evidence="1" key="1">
    <citation type="journal article" date="2012" name="Science">
        <title>Fermentation, hydrogen, and sulfur metabolism in multiple uncultivated bacterial phyla.</title>
        <authorList>
            <person name="Wrighton K.C."/>
            <person name="Thomas B.C."/>
            <person name="Sharon I."/>
            <person name="Miller C.S."/>
            <person name="Castelle C.J."/>
            <person name="VerBerkmoes N.C."/>
            <person name="Wilkins M.J."/>
            <person name="Hettich R.L."/>
            <person name="Lipton M.S."/>
            <person name="Williams K.H."/>
            <person name="Long P.E."/>
            <person name="Banfield J.F."/>
        </authorList>
    </citation>
    <scope>NUCLEOTIDE SEQUENCE [LARGE SCALE GENOMIC DNA]</scope>
</reference>
<dbReference type="EMBL" id="AMFJ01000399">
    <property type="protein sequence ID" value="EKE27928.1"/>
    <property type="molecule type" value="Genomic_DNA"/>
</dbReference>
<sequence length="487" mass="59229">MSKIIVWQDKIKAVRKTTPFRKFVKELLSWTPMILYKNEDFFSRYPHSDRSSKVYSNKEYLEKFEEKLWLEYDFRLDFFANWKDLWNITPKSAMLHLYWINENSDFADAAFWTKNCYLSFVVGMDVENVLYSMFVYMNSRNVLNSVFVSNHSENIYFSLNVENGFNIFYSKFIKNSSDIWFSSNLIWCRECIFCDNLQNQDHCIRNKQYEKEEYFAMKEKILKEKNEYWKYFKEVNTKWLNIASENVSGMWILESKNIENWAIIANIENGRNVLFISGLPFWENFYDCFDAWANSNDLYWAKACWENSNNVYCSWEVGNSSNIFYSYNMGNCSYCLGCIWLKNKSYCILNKQYSQEEWHELAWKIFEQMEKGWILWEYFPWKTNPFYFNDTAASLIFNDLKKEEVVKEWFLWRDEKIKVDVPEWLQVIKAADLDVVNFDDSILKKVIIDENWNHFRIVAMELEFLQKNNLPLPRTHWLERIKLWFNF</sequence>
<protein>
    <submittedName>
        <fullName evidence="1">Uncharacterized protein</fullName>
    </submittedName>
</protein>
<name>K2FY89_9BACT</name>
<gene>
    <name evidence="1" type="ORF">ACD_3C00125G0002</name>
</gene>
<evidence type="ECO:0000313" key="1">
    <source>
        <dbReference type="EMBL" id="EKE27928.1"/>
    </source>
</evidence>
<comment type="caution">
    <text evidence="1">The sequence shown here is derived from an EMBL/GenBank/DDBJ whole genome shotgun (WGS) entry which is preliminary data.</text>
</comment>
<organism evidence="1">
    <name type="scientific">uncultured bacterium</name>
    <name type="common">gcode 4</name>
    <dbReference type="NCBI Taxonomy" id="1234023"/>
    <lineage>
        <taxon>Bacteria</taxon>
        <taxon>environmental samples</taxon>
    </lineage>
</organism>
<proteinExistence type="predicted"/>
<accession>K2FY89</accession>